<comment type="caution">
    <text evidence="2">The sequence shown here is derived from an EMBL/GenBank/DDBJ whole genome shotgun (WGS) entry which is preliminary data.</text>
</comment>
<sequence length="359" mass="40456">MPELDERIKKALVEYVNAVNEADLNRSPDALGRIGDEAHRRQLERRVRALRRRDAFSGAKPRRGEIRARVLRWNAGQKEAFADLQLTIARVCGAGEAAYAEERIERERIRLVPFGGEWRLDRAEPLGDERSSAALLGSGAEGALGAPGEWPVAPSVPFMPARDGYAAWQVIQSGVQAAPWANPYGGAPVGRGPYDREAVVAYAEAWWDKANPAYELFEVNCTNYVSQCLFAGGAPMNYTGKRESGWWYHGLSGGQERWSYSWAVANSLQHFLSQPRQAGLRAVRMERPEQLSPGDVICYDWDGNGQFRHNTIVTATAPDGMPLVNANTVPSRHRYWDYRDSYAWTENTRYRFYRIESIF</sequence>
<feature type="domain" description="Putative amidase" evidence="1">
    <location>
        <begin position="194"/>
        <end position="353"/>
    </location>
</feature>
<dbReference type="AlphaFoldDB" id="A0A9X4KXI3"/>
<reference evidence="2" key="1">
    <citation type="submission" date="2022-10" db="EMBL/GenBank/DDBJ databases">
        <title>Comparative genomic analysis of Cohnella hashimotonis sp. nov., isolated from the International Space Station.</title>
        <authorList>
            <person name="Simpson A."/>
            <person name="Venkateswaran K."/>
        </authorList>
    </citation>
    <scope>NUCLEOTIDE SEQUENCE</scope>
    <source>
        <strain evidence="2">DSM 28161</strain>
    </source>
</reference>
<dbReference type="PANTHER" id="PTHR40032:SF1">
    <property type="entry name" value="EXPORTED PROTEIN"/>
    <property type="match status" value="1"/>
</dbReference>
<dbReference type="PANTHER" id="PTHR40032">
    <property type="entry name" value="EXPORTED PROTEIN-RELATED"/>
    <property type="match status" value="1"/>
</dbReference>
<dbReference type="Proteomes" id="UP001153404">
    <property type="component" value="Unassembled WGS sequence"/>
</dbReference>
<evidence type="ECO:0000259" key="1">
    <source>
        <dbReference type="Pfam" id="PF12671"/>
    </source>
</evidence>
<dbReference type="InterPro" id="IPR024301">
    <property type="entry name" value="Amidase_6"/>
</dbReference>
<gene>
    <name evidence="2" type="ORF">OMP40_12630</name>
</gene>
<evidence type="ECO:0000313" key="3">
    <source>
        <dbReference type="Proteomes" id="UP001153404"/>
    </source>
</evidence>
<protein>
    <submittedName>
        <fullName evidence="2">Amidase domain-containing protein</fullName>
    </submittedName>
</protein>
<name>A0A9X4KXI3_9BACL</name>
<accession>A0A9X4KXI3</accession>
<organism evidence="2 3">
    <name type="scientific">Cohnella rhizosphaerae</name>
    <dbReference type="NCBI Taxonomy" id="1457232"/>
    <lineage>
        <taxon>Bacteria</taxon>
        <taxon>Bacillati</taxon>
        <taxon>Bacillota</taxon>
        <taxon>Bacilli</taxon>
        <taxon>Bacillales</taxon>
        <taxon>Paenibacillaceae</taxon>
        <taxon>Cohnella</taxon>
    </lineage>
</organism>
<dbReference type="RefSeq" id="WP_277531754.1">
    <property type="nucleotide sequence ID" value="NZ_JAPDIA010000003.1"/>
</dbReference>
<dbReference type="EMBL" id="JAPDIA010000003">
    <property type="protein sequence ID" value="MDG0810099.1"/>
    <property type="molecule type" value="Genomic_DNA"/>
</dbReference>
<keyword evidence="3" id="KW-1185">Reference proteome</keyword>
<dbReference type="Pfam" id="PF12671">
    <property type="entry name" value="Amidase_6"/>
    <property type="match status" value="1"/>
</dbReference>
<evidence type="ECO:0000313" key="2">
    <source>
        <dbReference type="EMBL" id="MDG0810099.1"/>
    </source>
</evidence>
<proteinExistence type="predicted"/>